<keyword evidence="1" id="KW-0812">Transmembrane</keyword>
<feature type="transmembrane region" description="Helical" evidence="1">
    <location>
        <begin position="20"/>
        <end position="38"/>
    </location>
</feature>
<sequence>MAVDSGGPGMRRTAKVLRNLFAWGLAAVLALIVTDAFVSVPTWWFLLPPVVVCVWLASLAAGYAARPGREPGAVEVAPPVHGRWSALNSPADRVPSHGTRELGQAYAIDVVAEPADGERPGAGWWPPMRPNSDFPAFGQPLYAVADATVVAVSDSQRDHLSRNSYPALVYLVFEGIIRMFGGARRIVGNHVILDLGEGVHAVYAHLRRGSAEVAAGDRVTTGQRIGLCGNSGNSSEPHLHFHLMDHPDLSLAHGIPFTWTGVGVPADHEVFDAPGPAPH</sequence>
<dbReference type="EMBL" id="JADBDY010000001">
    <property type="protein sequence ID" value="MBE1459798.1"/>
    <property type="molecule type" value="Genomic_DNA"/>
</dbReference>
<proteinExistence type="predicted"/>
<dbReference type="RefSeq" id="WP_229826368.1">
    <property type="nucleotide sequence ID" value="NZ_BMXJ01000007.1"/>
</dbReference>
<evidence type="ECO:0000313" key="3">
    <source>
        <dbReference type="EMBL" id="MBE1459798.1"/>
    </source>
</evidence>
<feature type="transmembrane region" description="Helical" evidence="1">
    <location>
        <begin position="44"/>
        <end position="65"/>
    </location>
</feature>
<accession>A0ABR9HLA7</accession>
<dbReference type="Gene3D" id="2.70.70.10">
    <property type="entry name" value="Glucose Permease (Domain IIA)"/>
    <property type="match status" value="1"/>
</dbReference>
<dbReference type="Pfam" id="PF01551">
    <property type="entry name" value="Peptidase_M23"/>
    <property type="match status" value="1"/>
</dbReference>
<keyword evidence="1" id="KW-0472">Membrane</keyword>
<gene>
    <name evidence="3" type="ORF">H4W79_004012</name>
</gene>
<protein>
    <recommendedName>
        <fullName evidence="2">M23ase beta-sheet core domain-containing protein</fullName>
    </recommendedName>
</protein>
<evidence type="ECO:0000259" key="2">
    <source>
        <dbReference type="Pfam" id="PF01551"/>
    </source>
</evidence>
<dbReference type="PANTHER" id="PTHR21666">
    <property type="entry name" value="PEPTIDASE-RELATED"/>
    <property type="match status" value="1"/>
</dbReference>
<organism evidence="3 4">
    <name type="scientific">Nocardiopsis terrae</name>
    <dbReference type="NCBI Taxonomy" id="372655"/>
    <lineage>
        <taxon>Bacteria</taxon>
        <taxon>Bacillati</taxon>
        <taxon>Actinomycetota</taxon>
        <taxon>Actinomycetes</taxon>
        <taxon>Streptosporangiales</taxon>
        <taxon>Nocardiopsidaceae</taxon>
        <taxon>Nocardiopsis</taxon>
    </lineage>
</organism>
<feature type="domain" description="M23ase beta-sheet core" evidence="2">
    <location>
        <begin position="169"/>
        <end position="244"/>
    </location>
</feature>
<dbReference type="InterPro" id="IPR011055">
    <property type="entry name" value="Dup_hybrid_motif"/>
</dbReference>
<dbReference type="Proteomes" id="UP000598217">
    <property type="component" value="Unassembled WGS sequence"/>
</dbReference>
<dbReference type="SUPFAM" id="SSF51261">
    <property type="entry name" value="Duplicated hybrid motif"/>
    <property type="match status" value="1"/>
</dbReference>
<keyword evidence="4" id="KW-1185">Reference proteome</keyword>
<reference evidence="3 4" key="1">
    <citation type="submission" date="2020-10" db="EMBL/GenBank/DDBJ databases">
        <title>Sequencing the genomes of 1000 actinobacteria strains.</title>
        <authorList>
            <person name="Klenk H.-P."/>
        </authorList>
    </citation>
    <scope>NUCLEOTIDE SEQUENCE [LARGE SCALE GENOMIC DNA]</scope>
    <source>
        <strain evidence="3 4">DSM 45157</strain>
    </source>
</reference>
<dbReference type="InterPro" id="IPR050570">
    <property type="entry name" value="Cell_wall_metabolism_enzyme"/>
</dbReference>
<dbReference type="InterPro" id="IPR016047">
    <property type="entry name" value="M23ase_b-sheet_dom"/>
</dbReference>
<dbReference type="CDD" id="cd12797">
    <property type="entry name" value="M23_peptidase"/>
    <property type="match status" value="1"/>
</dbReference>
<comment type="caution">
    <text evidence="3">The sequence shown here is derived from an EMBL/GenBank/DDBJ whole genome shotgun (WGS) entry which is preliminary data.</text>
</comment>
<dbReference type="PANTHER" id="PTHR21666:SF270">
    <property type="entry name" value="MUREIN HYDROLASE ACTIVATOR ENVC"/>
    <property type="match status" value="1"/>
</dbReference>
<evidence type="ECO:0000313" key="4">
    <source>
        <dbReference type="Proteomes" id="UP000598217"/>
    </source>
</evidence>
<name>A0ABR9HLA7_9ACTN</name>
<evidence type="ECO:0000256" key="1">
    <source>
        <dbReference type="SAM" id="Phobius"/>
    </source>
</evidence>
<keyword evidence="1" id="KW-1133">Transmembrane helix</keyword>